<dbReference type="eggNOG" id="COG1713">
    <property type="taxonomic scope" value="Bacteria"/>
</dbReference>
<dbReference type="PROSITE" id="PS51831">
    <property type="entry name" value="HD"/>
    <property type="match status" value="1"/>
</dbReference>
<dbReference type="SMART" id="SM00471">
    <property type="entry name" value="HDc"/>
    <property type="match status" value="1"/>
</dbReference>
<keyword evidence="4" id="KW-0378">Hydrolase</keyword>
<accession>U7VCA3</accession>
<dbReference type="AlphaFoldDB" id="U7VCA3"/>
<dbReference type="PANTHER" id="PTHR35795">
    <property type="entry name" value="SLR1885 PROTEIN"/>
    <property type="match status" value="1"/>
</dbReference>
<evidence type="ECO:0000256" key="6">
    <source>
        <dbReference type="ARBA" id="ARBA00049417"/>
    </source>
</evidence>
<dbReference type="GO" id="GO:0046872">
    <property type="term" value="F:metal ion binding"/>
    <property type="evidence" value="ECO:0007669"/>
    <property type="project" value="UniProtKB-KW"/>
</dbReference>
<dbReference type="SUPFAM" id="SSF109604">
    <property type="entry name" value="HD-domain/PDEase-like"/>
    <property type="match status" value="1"/>
</dbReference>
<evidence type="ECO:0000256" key="3">
    <source>
        <dbReference type="ARBA" id="ARBA00022741"/>
    </source>
</evidence>
<dbReference type="InterPro" id="IPR005249">
    <property type="entry name" value="YqeK"/>
</dbReference>
<dbReference type="CDD" id="cd00077">
    <property type="entry name" value="HDc"/>
    <property type="match status" value="1"/>
</dbReference>
<evidence type="ECO:0000256" key="5">
    <source>
        <dbReference type="ARBA" id="ARBA00023004"/>
    </source>
</evidence>
<sequence length="187" mass="21972">MNIDFFKKELSDVLSKKRYEHSIRVLETSLSLGKIYNADLNKIALASLLHDYAKEFTREKLLKISKEHFKDETKDYLTNVEILHSYVASYIAKEKFKIDDDEILNAIKFHTTGRKNMSLIEKIVYIADAIEPKRDYPHVEKIRDLALVDLNKAILLEVNKKIEYLIKGDYIIHVNSIEMRNWLLKIS</sequence>
<dbReference type="PATRIC" id="fig|1319815.3.peg.684"/>
<keyword evidence="3" id="KW-0547">Nucleotide-binding</keyword>
<comment type="caution">
    <text evidence="8">The sequence shown here is derived from an EMBL/GenBank/DDBJ whole genome shotgun (WGS) entry which is preliminary data.</text>
</comment>
<dbReference type="RefSeq" id="WP_023050260.1">
    <property type="nucleotide sequence ID" value="NZ_CP173065.2"/>
</dbReference>
<evidence type="ECO:0000256" key="2">
    <source>
        <dbReference type="ARBA" id="ARBA00022723"/>
    </source>
</evidence>
<evidence type="ECO:0000313" key="8">
    <source>
        <dbReference type="EMBL" id="ERT69352.1"/>
    </source>
</evidence>
<dbReference type="Pfam" id="PF01966">
    <property type="entry name" value="HD"/>
    <property type="match status" value="1"/>
</dbReference>
<comment type="catalytic activity">
    <reaction evidence="6">
        <text>P(1),P(4)-bis(5'-adenosyl) tetraphosphate + H2O = 2 ADP + 2 H(+)</text>
        <dbReference type="Rhea" id="RHEA:24252"/>
        <dbReference type="ChEBI" id="CHEBI:15377"/>
        <dbReference type="ChEBI" id="CHEBI:15378"/>
        <dbReference type="ChEBI" id="CHEBI:58141"/>
        <dbReference type="ChEBI" id="CHEBI:456216"/>
        <dbReference type="EC" id="3.6.1.41"/>
    </reaction>
</comment>
<dbReference type="GO" id="GO:0008803">
    <property type="term" value="F:bis(5'-nucleosyl)-tetraphosphatase (symmetrical) activity"/>
    <property type="evidence" value="ECO:0007669"/>
    <property type="project" value="UniProtKB-EC"/>
</dbReference>
<feature type="domain" description="HD" evidence="7">
    <location>
        <begin position="18"/>
        <end position="133"/>
    </location>
</feature>
<dbReference type="EC" id="3.6.1.41" evidence="1"/>
<dbReference type="PANTHER" id="PTHR35795:SF1">
    <property type="entry name" value="BIS(5'-NUCLEOSYL)-TETRAPHOSPHATASE, SYMMETRICAL"/>
    <property type="match status" value="1"/>
</dbReference>
<protein>
    <recommendedName>
        <fullName evidence="1">bis(5'-nucleosyl)-tetraphosphatase (symmetrical)</fullName>
        <ecNumber evidence="1">3.6.1.41</ecNumber>
    </recommendedName>
</protein>
<dbReference type="NCBIfam" id="TIGR00488">
    <property type="entry name" value="bis(5'-nucleosyl)-tetraphosphatase (symmetrical) YqeK"/>
    <property type="match status" value="1"/>
</dbReference>
<dbReference type="HOGENOM" id="CLU_089580_1_2_0"/>
<evidence type="ECO:0000256" key="4">
    <source>
        <dbReference type="ARBA" id="ARBA00022801"/>
    </source>
</evidence>
<evidence type="ECO:0000313" key="9">
    <source>
        <dbReference type="Proteomes" id="UP000017081"/>
    </source>
</evidence>
<dbReference type="GO" id="GO:0000166">
    <property type="term" value="F:nucleotide binding"/>
    <property type="evidence" value="ECO:0007669"/>
    <property type="project" value="UniProtKB-KW"/>
</dbReference>
<proteinExistence type="predicted"/>
<keyword evidence="9" id="KW-1185">Reference proteome</keyword>
<dbReference type="InterPro" id="IPR003607">
    <property type="entry name" value="HD/PDEase_dom"/>
</dbReference>
<dbReference type="InterPro" id="IPR006674">
    <property type="entry name" value="HD_domain"/>
</dbReference>
<name>U7VCA3_9FUSO</name>
<keyword evidence="2" id="KW-0479">Metal-binding</keyword>
<dbReference type="Proteomes" id="UP000017081">
    <property type="component" value="Unassembled WGS sequence"/>
</dbReference>
<dbReference type="Gene3D" id="1.10.3210.10">
    <property type="entry name" value="Hypothetical protein af1432"/>
    <property type="match status" value="1"/>
</dbReference>
<evidence type="ECO:0000256" key="1">
    <source>
        <dbReference type="ARBA" id="ARBA00012506"/>
    </source>
</evidence>
<organism evidence="8 9">
    <name type="scientific">Cetobacterium somerae ATCC BAA-474</name>
    <dbReference type="NCBI Taxonomy" id="1319815"/>
    <lineage>
        <taxon>Bacteria</taxon>
        <taxon>Fusobacteriati</taxon>
        <taxon>Fusobacteriota</taxon>
        <taxon>Fusobacteriia</taxon>
        <taxon>Fusobacteriales</taxon>
        <taxon>Fusobacteriaceae</taxon>
        <taxon>Cetobacterium</taxon>
    </lineage>
</organism>
<evidence type="ECO:0000259" key="7">
    <source>
        <dbReference type="PROSITE" id="PS51831"/>
    </source>
</evidence>
<gene>
    <name evidence="8" type="ORF">HMPREF0202_00714</name>
</gene>
<reference evidence="8 9" key="1">
    <citation type="submission" date="2013-08" db="EMBL/GenBank/DDBJ databases">
        <authorList>
            <person name="Weinstock G."/>
            <person name="Sodergren E."/>
            <person name="Wylie T."/>
            <person name="Fulton L."/>
            <person name="Fulton R."/>
            <person name="Fronick C."/>
            <person name="O'Laughlin M."/>
            <person name="Godfrey J."/>
            <person name="Miner T."/>
            <person name="Herter B."/>
            <person name="Appelbaum E."/>
            <person name="Cordes M."/>
            <person name="Lek S."/>
            <person name="Wollam A."/>
            <person name="Pepin K.H."/>
            <person name="Palsikar V.B."/>
            <person name="Mitreva M."/>
            <person name="Wilson R.K."/>
        </authorList>
    </citation>
    <scope>NUCLEOTIDE SEQUENCE [LARGE SCALE GENOMIC DNA]</scope>
    <source>
        <strain evidence="8 9">ATCC BAA-474</strain>
    </source>
</reference>
<keyword evidence="5" id="KW-0408">Iron</keyword>
<dbReference type="STRING" id="1319815.HMPREF0202_00714"/>
<dbReference type="EMBL" id="AXZF01000028">
    <property type="protein sequence ID" value="ERT69352.1"/>
    <property type="molecule type" value="Genomic_DNA"/>
</dbReference>
<dbReference type="InterPro" id="IPR051094">
    <property type="entry name" value="Diverse_Catalytic_Enzymes"/>
</dbReference>